<reference evidence="2" key="1">
    <citation type="submission" date="2020-04" db="EMBL/GenBank/DDBJ databases">
        <authorList>
            <person name="Zhang T."/>
        </authorList>
    </citation>
    <scope>NUCLEOTIDE SEQUENCE</scope>
    <source>
        <strain evidence="2">HKST-UBA02</strain>
    </source>
</reference>
<dbReference type="Proteomes" id="UP000739538">
    <property type="component" value="Unassembled WGS sequence"/>
</dbReference>
<dbReference type="Gene3D" id="3.20.20.150">
    <property type="entry name" value="Divalent-metal-dependent TIM barrel enzymes"/>
    <property type="match status" value="1"/>
</dbReference>
<dbReference type="InterPro" id="IPR036237">
    <property type="entry name" value="Xyl_isomerase-like_sf"/>
</dbReference>
<dbReference type="Pfam" id="PF01261">
    <property type="entry name" value="AP_endonuc_2"/>
    <property type="match status" value="1"/>
</dbReference>
<dbReference type="SUPFAM" id="SSF51658">
    <property type="entry name" value="Xylose isomerase-like"/>
    <property type="match status" value="1"/>
</dbReference>
<feature type="domain" description="Xylose isomerase-like TIM barrel" evidence="1">
    <location>
        <begin position="37"/>
        <end position="251"/>
    </location>
</feature>
<dbReference type="AlphaFoldDB" id="A0A956N9K9"/>
<protein>
    <submittedName>
        <fullName evidence="2">Sugar phosphate isomerase/epimerase</fullName>
    </submittedName>
</protein>
<dbReference type="GO" id="GO:0016853">
    <property type="term" value="F:isomerase activity"/>
    <property type="evidence" value="ECO:0007669"/>
    <property type="project" value="UniProtKB-KW"/>
</dbReference>
<dbReference type="InterPro" id="IPR050312">
    <property type="entry name" value="IolE/XylAMocC-like"/>
</dbReference>
<dbReference type="EMBL" id="JAGQHS010000002">
    <property type="protein sequence ID" value="MCA9754291.1"/>
    <property type="molecule type" value="Genomic_DNA"/>
</dbReference>
<accession>A0A956N9K9</accession>
<dbReference type="PANTHER" id="PTHR12110">
    <property type="entry name" value="HYDROXYPYRUVATE ISOMERASE"/>
    <property type="match status" value="1"/>
</dbReference>
<sequence>MKLWLSRSEPLRTLRGTLPYVQEHGMNVTVRLTDADYNREVSVRDLENMEREIRDRKISVTCFLPHHGLALSCPDSRVMAYSREVVLEGLEIGGILGAKVAILQSGFSNHIRPNGVHEWKDRFVESLKELVAVAEDEEIVLALKNSFEPDNELLLEVLETINSPWLRFCADLGHAACFSRVAPEEWVLAMKDYSICYNFHDNEGLEDEHLACGRGFVGYDGVFEAMKEIDANGSISLDVQPEDIAPSMDHLASVGFEFQQGAMPEEIVMPVYDN</sequence>
<dbReference type="PANTHER" id="PTHR12110:SF53">
    <property type="entry name" value="BLR5974 PROTEIN"/>
    <property type="match status" value="1"/>
</dbReference>
<gene>
    <name evidence="2" type="ORF">KDA27_00705</name>
</gene>
<reference evidence="2" key="2">
    <citation type="journal article" date="2021" name="Microbiome">
        <title>Successional dynamics and alternative stable states in a saline activated sludge microbial community over 9 years.</title>
        <authorList>
            <person name="Wang Y."/>
            <person name="Ye J."/>
            <person name="Ju F."/>
            <person name="Liu L."/>
            <person name="Boyd J.A."/>
            <person name="Deng Y."/>
            <person name="Parks D.H."/>
            <person name="Jiang X."/>
            <person name="Yin X."/>
            <person name="Woodcroft B.J."/>
            <person name="Tyson G.W."/>
            <person name="Hugenholtz P."/>
            <person name="Polz M.F."/>
            <person name="Zhang T."/>
        </authorList>
    </citation>
    <scope>NUCLEOTIDE SEQUENCE</scope>
    <source>
        <strain evidence="2">HKST-UBA02</strain>
    </source>
</reference>
<comment type="caution">
    <text evidence="2">The sequence shown here is derived from an EMBL/GenBank/DDBJ whole genome shotgun (WGS) entry which is preliminary data.</text>
</comment>
<keyword evidence="2" id="KW-0413">Isomerase</keyword>
<evidence type="ECO:0000313" key="2">
    <source>
        <dbReference type="EMBL" id="MCA9754291.1"/>
    </source>
</evidence>
<evidence type="ECO:0000313" key="3">
    <source>
        <dbReference type="Proteomes" id="UP000739538"/>
    </source>
</evidence>
<proteinExistence type="predicted"/>
<name>A0A956N9K9_UNCEI</name>
<evidence type="ECO:0000259" key="1">
    <source>
        <dbReference type="Pfam" id="PF01261"/>
    </source>
</evidence>
<dbReference type="InterPro" id="IPR013022">
    <property type="entry name" value="Xyl_isomerase-like_TIM-brl"/>
</dbReference>
<organism evidence="2 3">
    <name type="scientific">Eiseniibacteriota bacterium</name>
    <dbReference type="NCBI Taxonomy" id="2212470"/>
    <lineage>
        <taxon>Bacteria</taxon>
        <taxon>Candidatus Eiseniibacteriota</taxon>
    </lineage>
</organism>